<dbReference type="HOGENOM" id="CLU_3241617_0_0_6"/>
<proteinExistence type="predicted"/>
<dbReference type="AlphaFoldDB" id="D3UWY1"/>
<gene>
    <name evidence="1" type="ordered locus">XBJ1_0825</name>
</gene>
<sequence>MHLPTNAWEQELRWFCRINKESLNEGSSVYYLCNQTVKHLCRR</sequence>
<dbReference type="Proteomes" id="UP000002045">
    <property type="component" value="Chromosome"/>
</dbReference>
<dbReference type="EMBL" id="FN667741">
    <property type="protein sequence ID" value="CBJ79966.1"/>
    <property type="molecule type" value="Genomic_DNA"/>
</dbReference>
<organism evidence="1 2">
    <name type="scientific">Xenorhabdus bovienii (strain SS-2004)</name>
    <name type="common">Xenorhabdus nematophila subsp. bovienii</name>
    <dbReference type="NCBI Taxonomy" id="406818"/>
    <lineage>
        <taxon>Bacteria</taxon>
        <taxon>Pseudomonadati</taxon>
        <taxon>Pseudomonadota</taxon>
        <taxon>Gammaproteobacteria</taxon>
        <taxon>Enterobacterales</taxon>
        <taxon>Morganellaceae</taxon>
        <taxon>Xenorhabdus</taxon>
    </lineage>
</organism>
<reference evidence="1" key="1">
    <citation type="journal article" date="2011" name="PLoS ONE">
        <title>The entomopathogenic bacterial endosymbionts xenorhabdus and photorhabdus: convergent lifestyles from divergent genomes.</title>
        <authorList>
            <person name="Chaston J.M."/>
            <person name="Suen G."/>
            <person name="Tucker S.L."/>
            <person name="Andersen A.W."/>
            <person name="Bhasin A."/>
            <person name="Bode E."/>
            <person name="Bode H.B."/>
            <person name="Brachmann A.O."/>
            <person name="Cowles C.E."/>
            <person name="Cowles K.N."/>
            <person name="Darby C."/>
            <person name="de Leon L."/>
            <person name="Drace K."/>
            <person name="Du Z."/>
            <person name="Givaudan A."/>
            <person name="Herbert Tran E.E."/>
            <person name="Jewell K.A."/>
            <person name="Knack J.J."/>
            <person name="Krasomil-Osterfeld K.C."/>
            <person name="Kukor R."/>
            <person name="Lanois A."/>
            <person name="Latreille P."/>
            <person name="Leimgruber N.K."/>
            <person name="Lipke C.M."/>
            <person name="Liu R."/>
            <person name="Lu X."/>
            <person name="Martens E.C."/>
            <person name="Marri P.R."/>
            <person name="Medigue C."/>
            <person name="Menard M.L."/>
            <person name="Miller N.M."/>
            <person name="Morales-Soto N."/>
            <person name="Norton S."/>
            <person name="Ogier J.C."/>
            <person name="Orchard S.S."/>
            <person name="Park D."/>
            <person name="Park Y."/>
            <person name="Qurollo B.A."/>
            <person name="Sugar D.R."/>
            <person name="Richards G.R."/>
            <person name="Rouy Z."/>
            <person name="Slominski B."/>
            <person name="Slominski K."/>
            <person name="Snyder H."/>
            <person name="Tjaden B.C."/>
            <person name="van der Hoeven R."/>
            <person name="Welch R.D."/>
            <person name="Wheeler C."/>
            <person name="Xiang B."/>
            <person name="Barbazuk B."/>
            <person name="Gaudriault S."/>
            <person name="Goodner B."/>
            <person name="Slater S.C."/>
            <person name="Forst S."/>
            <person name="Goldman B.S."/>
            <person name="Goodrich-Blair H."/>
        </authorList>
    </citation>
    <scope>NUCLEOTIDE SEQUENCE [LARGE SCALE GENOMIC DNA]</scope>
    <source>
        <strain evidence="1">SS-2004</strain>
    </source>
</reference>
<dbReference type="KEGG" id="xbo:XBJ1_0825"/>
<evidence type="ECO:0000313" key="2">
    <source>
        <dbReference type="Proteomes" id="UP000002045"/>
    </source>
</evidence>
<evidence type="ECO:0000313" key="1">
    <source>
        <dbReference type="EMBL" id="CBJ79966.1"/>
    </source>
</evidence>
<name>D3UWY1_XENBS</name>
<accession>D3UWY1</accession>
<protein>
    <submittedName>
        <fullName evidence="1">Uncharacterized protein</fullName>
    </submittedName>
</protein>